<evidence type="ECO:0000259" key="4">
    <source>
        <dbReference type="PROSITE" id="PS50987"/>
    </source>
</evidence>
<dbReference type="GO" id="GO:0003700">
    <property type="term" value="F:DNA-binding transcription factor activity"/>
    <property type="evidence" value="ECO:0007669"/>
    <property type="project" value="InterPro"/>
</dbReference>
<reference evidence="5 6" key="1">
    <citation type="submission" date="2008-07" db="EMBL/GenBank/DDBJ databases">
        <authorList>
            <person name="Gonzalez J."/>
            <person name="Sokolova T."/>
            <person name="Ferriera S."/>
            <person name="Johnson J."/>
            <person name="Kravitz S."/>
            <person name="Beeson K."/>
            <person name="Sutton G."/>
            <person name="Rogers Y.-H."/>
            <person name="Friedman R."/>
            <person name="Frazier M."/>
            <person name="Venter J.C."/>
        </authorList>
    </citation>
    <scope>NUCLEOTIDE SEQUENCE [LARGE SCALE GENOMIC DNA]</scope>
    <source>
        <strain evidence="5 6">DSM 12653</strain>
    </source>
</reference>
<keyword evidence="3" id="KW-0804">Transcription</keyword>
<evidence type="ECO:0000313" key="6">
    <source>
        <dbReference type="Proteomes" id="UP000010146"/>
    </source>
</evidence>
<evidence type="ECO:0000256" key="2">
    <source>
        <dbReference type="ARBA" id="ARBA00023125"/>
    </source>
</evidence>
<dbReference type="Gene3D" id="1.10.10.10">
    <property type="entry name" value="Winged helix-like DNA-binding domain superfamily/Winged helix DNA-binding domain"/>
    <property type="match status" value="1"/>
</dbReference>
<dbReference type="InterPro" id="IPR001845">
    <property type="entry name" value="HTH_ArsR_DNA-bd_dom"/>
</dbReference>
<proteinExistence type="predicted"/>
<sequence>MKEVEADVYNKAAEYFKALSHPTRIKIIELLSKKEMCVCQMMAALNLDQSHVSRHLMVLRANKMVKTRREGTIIYYSLTDENIIHIIEEVKNIFLVTK</sequence>
<name>A0A0F5PPR0_9THEO</name>
<dbReference type="InterPro" id="IPR036390">
    <property type="entry name" value="WH_DNA-bd_sf"/>
</dbReference>
<dbReference type="Proteomes" id="UP000010146">
    <property type="component" value="Unassembled WGS sequence"/>
</dbReference>
<dbReference type="AlphaFoldDB" id="A0A0F5PPR0"/>
<dbReference type="PANTHER" id="PTHR43132:SF2">
    <property type="entry name" value="ARSENICAL RESISTANCE OPERON REPRESSOR ARSR-RELATED"/>
    <property type="match status" value="1"/>
</dbReference>
<evidence type="ECO:0000256" key="1">
    <source>
        <dbReference type="ARBA" id="ARBA00023015"/>
    </source>
</evidence>
<dbReference type="InterPro" id="IPR051011">
    <property type="entry name" value="Metal_resp_trans_reg"/>
</dbReference>
<dbReference type="SMART" id="SM00418">
    <property type="entry name" value="HTH_ARSR"/>
    <property type="match status" value="1"/>
</dbReference>
<dbReference type="PROSITE" id="PS50987">
    <property type="entry name" value="HTH_ARSR_2"/>
    <property type="match status" value="1"/>
</dbReference>
<protein>
    <submittedName>
        <fullName evidence="5">Transcriptional regulator</fullName>
    </submittedName>
</protein>
<dbReference type="InterPro" id="IPR036388">
    <property type="entry name" value="WH-like_DNA-bd_sf"/>
</dbReference>
<dbReference type="PANTHER" id="PTHR43132">
    <property type="entry name" value="ARSENICAL RESISTANCE OPERON REPRESSOR ARSR-RELATED"/>
    <property type="match status" value="1"/>
</dbReference>
<keyword evidence="2" id="KW-0238">DNA-binding</keyword>
<gene>
    <name evidence="5" type="ORF">CDSM653_00303</name>
</gene>
<comment type="caution">
    <text evidence="5">The sequence shown here is derived from an EMBL/GenBank/DDBJ whole genome shotgun (WGS) entry which is preliminary data.</text>
</comment>
<organism evidence="5 6">
    <name type="scientific">Caldanaerobacter subterraneus subsp. pacificus DSM 12653</name>
    <dbReference type="NCBI Taxonomy" id="391606"/>
    <lineage>
        <taxon>Bacteria</taxon>
        <taxon>Bacillati</taxon>
        <taxon>Bacillota</taxon>
        <taxon>Clostridia</taxon>
        <taxon>Thermoanaerobacterales</taxon>
        <taxon>Thermoanaerobacteraceae</taxon>
        <taxon>Caldanaerobacter</taxon>
    </lineage>
</organism>
<dbReference type="InterPro" id="IPR011991">
    <property type="entry name" value="ArsR-like_HTH"/>
</dbReference>
<feature type="domain" description="HTH arsR-type" evidence="4">
    <location>
        <begin position="4"/>
        <end position="98"/>
    </location>
</feature>
<dbReference type="GO" id="GO:0003677">
    <property type="term" value="F:DNA binding"/>
    <property type="evidence" value="ECO:0007669"/>
    <property type="project" value="UniProtKB-KW"/>
</dbReference>
<dbReference type="PRINTS" id="PR00778">
    <property type="entry name" value="HTHARSR"/>
</dbReference>
<accession>A0A0F5PPR0</accession>
<dbReference type="EMBL" id="ABXP02000028">
    <property type="protein sequence ID" value="KKC30613.1"/>
    <property type="molecule type" value="Genomic_DNA"/>
</dbReference>
<dbReference type="NCBIfam" id="NF033788">
    <property type="entry name" value="HTH_metalloreg"/>
    <property type="match status" value="1"/>
</dbReference>
<keyword evidence="1" id="KW-0805">Transcription regulation</keyword>
<dbReference type="SUPFAM" id="SSF46785">
    <property type="entry name" value="Winged helix' DNA-binding domain"/>
    <property type="match status" value="1"/>
</dbReference>
<evidence type="ECO:0000313" key="5">
    <source>
        <dbReference type="EMBL" id="KKC30613.1"/>
    </source>
</evidence>
<dbReference type="Pfam" id="PF01022">
    <property type="entry name" value="HTH_5"/>
    <property type="match status" value="1"/>
</dbReference>
<dbReference type="CDD" id="cd00090">
    <property type="entry name" value="HTH_ARSR"/>
    <property type="match status" value="1"/>
</dbReference>
<reference evidence="5 6" key="2">
    <citation type="journal article" date="2015" name="BMC Genomics">
        <title>Analysis of three genomes within the thermophilic bacterial species Caldanaerobacter subterraneus with a focus on carbon monoxide dehydrogenase evolution and hydrolase diversity.</title>
        <authorList>
            <person name="Sant'Anna F.H."/>
            <person name="Lebedinsky A.V."/>
            <person name="Sokolova T.G."/>
            <person name="Robb F.T."/>
            <person name="Gonzalez J.M."/>
        </authorList>
    </citation>
    <scope>NUCLEOTIDE SEQUENCE [LARGE SCALE GENOMIC DNA]</scope>
    <source>
        <strain evidence="5 6">DSM 12653</strain>
    </source>
</reference>
<evidence type="ECO:0000256" key="3">
    <source>
        <dbReference type="ARBA" id="ARBA00023163"/>
    </source>
</evidence>
<reference evidence="6" key="3">
    <citation type="submission" date="2015-02" db="EMBL/GenBank/DDBJ databases">
        <title>Genome analysis of three genomes within the thermophilic hydrogenogenic bacterial species Caldanaerobacter subterraneus.</title>
        <authorList>
            <person name="Sant'Anna F.H."/>
            <person name="Lebedinsky A."/>
            <person name="Sokolova T."/>
            <person name="Robb F.T."/>
            <person name="Gonzalez J.M."/>
        </authorList>
    </citation>
    <scope>NUCLEOTIDE SEQUENCE [LARGE SCALE GENOMIC DNA]</scope>
    <source>
        <strain evidence="6">DSM 12653</strain>
    </source>
</reference>